<evidence type="ECO:0000256" key="1">
    <source>
        <dbReference type="SAM" id="MobiDB-lite"/>
    </source>
</evidence>
<organism evidence="3 4">
    <name type="scientific">Drechmeria coniospora</name>
    <name type="common">Nematophagous fungus</name>
    <name type="synonym">Meria coniospora</name>
    <dbReference type="NCBI Taxonomy" id="98403"/>
    <lineage>
        <taxon>Eukaryota</taxon>
        <taxon>Fungi</taxon>
        <taxon>Dikarya</taxon>
        <taxon>Ascomycota</taxon>
        <taxon>Pezizomycotina</taxon>
        <taxon>Sordariomycetes</taxon>
        <taxon>Hypocreomycetidae</taxon>
        <taxon>Hypocreales</taxon>
        <taxon>Ophiocordycipitaceae</taxon>
        <taxon>Drechmeria</taxon>
    </lineage>
</organism>
<dbReference type="AlphaFoldDB" id="A0A151GXB8"/>
<dbReference type="Proteomes" id="UP000076580">
    <property type="component" value="Chromosome 01"/>
</dbReference>
<feature type="compositionally biased region" description="Acidic residues" evidence="1">
    <location>
        <begin position="305"/>
        <end position="314"/>
    </location>
</feature>
<dbReference type="InterPro" id="IPR018744">
    <property type="entry name" value="DUF2293"/>
</dbReference>
<feature type="region of interest" description="Disordered" evidence="1">
    <location>
        <begin position="690"/>
        <end position="721"/>
    </location>
</feature>
<evidence type="ECO:0000313" key="3">
    <source>
        <dbReference type="EMBL" id="KYK61749.1"/>
    </source>
</evidence>
<name>A0A151GXB8_DRECN</name>
<gene>
    <name evidence="3" type="ORF">DCS_02892</name>
</gene>
<evidence type="ECO:0000259" key="2">
    <source>
        <dbReference type="Pfam" id="PF10056"/>
    </source>
</evidence>
<reference evidence="3 4" key="1">
    <citation type="journal article" date="2016" name="Sci. Rep.">
        <title>Insights into Adaptations to a Near-Obligate Nematode Endoparasitic Lifestyle from the Finished Genome of Drechmeria coniospora.</title>
        <authorList>
            <person name="Zhang L."/>
            <person name="Zhou Z."/>
            <person name="Guo Q."/>
            <person name="Fokkens L."/>
            <person name="Miskei M."/>
            <person name="Pocsi I."/>
            <person name="Zhang W."/>
            <person name="Chen M."/>
            <person name="Wang L."/>
            <person name="Sun Y."/>
            <person name="Donzelli B.G."/>
            <person name="Gibson D.M."/>
            <person name="Nelson D.R."/>
            <person name="Luo J.G."/>
            <person name="Rep M."/>
            <person name="Liu H."/>
            <person name="Yang S."/>
            <person name="Wang J."/>
            <person name="Krasnoff S.B."/>
            <person name="Xu Y."/>
            <person name="Molnar I."/>
            <person name="Lin M."/>
        </authorList>
    </citation>
    <scope>NUCLEOTIDE SEQUENCE [LARGE SCALE GENOMIC DNA]</scope>
    <source>
        <strain evidence="3 4">ARSEF 6962</strain>
    </source>
</reference>
<dbReference type="EMBL" id="LAYC01000001">
    <property type="protein sequence ID" value="KYK61749.1"/>
    <property type="molecule type" value="Genomic_DNA"/>
</dbReference>
<feature type="compositionally biased region" description="Polar residues" evidence="1">
    <location>
        <begin position="656"/>
        <end position="665"/>
    </location>
</feature>
<feature type="region of interest" description="Disordered" evidence="1">
    <location>
        <begin position="631"/>
        <end position="665"/>
    </location>
</feature>
<feature type="region of interest" description="Disordered" evidence="1">
    <location>
        <begin position="1"/>
        <end position="33"/>
    </location>
</feature>
<comment type="caution">
    <text evidence="3">The sequence shown here is derived from an EMBL/GenBank/DDBJ whole genome shotgun (WGS) entry which is preliminary data.</text>
</comment>
<feature type="region of interest" description="Disordered" evidence="1">
    <location>
        <begin position="305"/>
        <end position="325"/>
    </location>
</feature>
<sequence length="721" mass="79290">MGKNKRKLPATSSGKGRHWRENRSRDGSFAPPRCSALVATKPLPKPKDKHHTYLEFVENKDKKIKLNTFSKIPPRGYDFVAAGHPSLTSTCKEMSRESGAKMFIVANTNELDPHSFANQVNRVGYHFDSRIVERAKAIHMDSPIHLPVDPNARPEPIPYSQREYHAQADAVLRDLFPRIPHTDRQMIIDHSFTRVRPHGINIKPQPAAAADLPLSQRSSYRGKLPVGLSADVPLARRAQLAVLAHIRHCHTRYDELLRDVGWDESRKTIQAACLDVLVKWRGDEETGRDQLEEILREVVVISDSEDDDFDDENPPDASVADSTRPLDSRVDVVNVSDRASSRLLSTGTTRELHMLSITRGSDEARPGRAQRRGFKRYAAVQQAWSEAVERSRATDASAGHIRQVTHVPFDEPIAGAVNADQGHRTPISFGLPGGAPSSNGYVPQSRRRNTPLPGALATFAEVNLVTRGQPGRGPASASYLNQTHHLETPVEDMLVRSIESAPPETSRPPAVSDMYASSSRYHPVGMPQTLEPRDASHFDYGHHVGYAAVPGWSRAATSEYGTGSSTVHSAPDRIVANAAPPGSRSNPILMEDRAGFYERVADPYTPSIMNDRLNETLRPGRQVTGLPAHHRVVSSEEGSSTLRASLDTPGFETVPISRSGNPSRVSHSLVAPIHQSSLNSWEPARPAITETSSYLGGGHNPGHRPTFGQYPPPPSQLHQAE</sequence>
<dbReference type="InParanoid" id="A0A151GXB8"/>
<dbReference type="PANTHER" id="PTHR38113">
    <property type="match status" value="1"/>
</dbReference>
<dbReference type="RefSeq" id="XP_040661101.1">
    <property type="nucleotide sequence ID" value="XM_040800218.1"/>
</dbReference>
<keyword evidence="4" id="KW-1185">Reference proteome</keyword>
<evidence type="ECO:0000313" key="4">
    <source>
        <dbReference type="Proteomes" id="UP000076580"/>
    </source>
</evidence>
<feature type="domain" description="DUF2293" evidence="2">
    <location>
        <begin position="172"/>
        <end position="281"/>
    </location>
</feature>
<dbReference type="Pfam" id="PF10056">
    <property type="entry name" value="DUF2293"/>
    <property type="match status" value="1"/>
</dbReference>
<protein>
    <recommendedName>
        <fullName evidence="2">DUF2293 domain-containing protein</fullName>
    </recommendedName>
</protein>
<accession>A0A151GXB8</accession>
<dbReference type="GeneID" id="63715535"/>
<proteinExistence type="predicted"/>
<dbReference type="PANTHER" id="PTHR38113:SF1">
    <property type="entry name" value="DUF2293 DOMAIN-CONTAINING PROTEIN"/>
    <property type="match status" value="1"/>
</dbReference>